<protein>
    <submittedName>
        <fullName evidence="1">Uncharacterized protein</fullName>
    </submittedName>
</protein>
<evidence type="ECO:0000313" key="2">
    <source>
        <dbReference type="Proteomes" id="UP000045978"/>
    </source>
</evidence>
<proteinExistence type="predicted"/>
<evidence type="ECO:0000313" key="1">
    <source>
        <dbReference type="EMBL" id="CTP82717.1"/>
    </source>
</evidence>
<gene>
    <name evidence="1" type="ORF">XTPLMG730_0180</name>
</gene>
<organism evidence="1 2">
    <name type="scientific">Xanthomonas graminis pv. phlei</name>
    <dbReference type="NCBI Taxonomy" id="487906"/>
    <lineage>
        <taxon>Bacteria</taxon>
        <taxon>Pseudomonadati</taxon>
        <taxon>Pseudomonadota</taxon>
        <taxon>Gammaproteobacteria</taxon>
        <taxon>Lysobacterales</taxon>
        <taxon>Lysobacteraceae</taxon>
        <taxon>Xanthomonas</taxon>
        <taxon>Xanthomonas translucens group</taxon>
        <taxon>Xanthomonas graminis</taxon>
    </lineage>
</organism>
<dbReference type="AlphaFoldDB" id="A0A0K2ZDB9"/>
<reference evidence="1 2" key="1">
    <citation type="submission" date="2015-07" db="EMBL/GenBank/DDBJ databases">
        <authorList>
            <person name="Noorani M."/>
        </authorList>
    </citation>
    <scope>NUCLEOTIDE SEQUENCE [LARGE SCALE GENOMIC DNA]</scope>
    <source>
        <strain evidence="1">LMG730</strain>
    </source>
</reference>
<name>A0A0K2ZDB9_9XANT</name>
<dbReference type="Proteomes" id="UP000045978">
    <property type="component" value="Unassembled WGS sequence"/>
</dbReference>
<sequence>MESKGAIGLRARWDNTLMELTQRSLVLFDFDHTITTTDTYARFLRRVATPQQLARAKWSVGPQGRSPRRPGRMRTRCYRRCCGRR</sequence>
<dbReference type="EMBL" id="CXOJ01000003">
    <property type="protein sequence ID" value="CTP82717.1"/>
    <property type="molecule type" value="Genomic_DNA"/>
</dbReference>
<accession>A0A0K2ZDB9</accession>